<name>A0ABN9E4W1_9NEOB</name>
<sequence>MTELTFSSLSVIVDPLCPRDTAHCHAGCVPLGACGRAHSGRTSYDALPELDKCAVAVIRL</sequence>
<organism evidence="1 2">
    <name type="scientific">Staurois parvus</name>
    <dbReference type="NCBI Taxonomy" id="386267"/>
    <lineage>
        <taxon>Eukaryota</taxon>
        <taxon>Metazoa</taxon>
        <taxon>Chordata</taxon>
        <taxon>Craniata</taxon>
        <taxon>Vertebrata</taxon>
        <taxon>Euteleostomi</taxon>
        <taxon>Amphibia</taxon>
        <taxon>Batrachia</taxon>
        <taxon>Anura</taxon>
        <taxon>Neobatrachia</taxon>
        <taxon>Ranoidea</taxon>
        <taxon>Ranidae</taxon>
        <taxon>Staurois</taxon>
    </lineage>
</organism>
<gene>
    <name evidence="1" type="ORF">SPARVUS_LOCUS8961678</name>
</gene>
<comment type="caution">
    <text evidence="1">The sequence shown here is derived from an EMBL/GenBank/DDBJ whole genome shotgun (WGS) entry which is preliminary data.</text>
</comment>
<evidence type="ECO:0000313" key="1">
    <source>
        <dbReference type="EMBL" id="CAI9578656.1"/>
    </source>
</evidence>
<evidence type="ECO:0000313" key="2">
    <source>
        <dbReference type="Proteomes" id="UP001162483"/>
    </source>
</evidence>
<keyword evidence="2" id="KW-1185">Reference proteome</keyword>
<protein>
    <submittedName>
        <fullName evidence="1">Uncharacterized protein</fullName>
    </submittedName>
</protein>
<dbReference type="EMBL" id="CATNWA010015021">
    <property type="protein sequence ID" value="CAI9578656.1"/>
    <property type="molecule type" value="Genomic_DNA"/>
</dbReference>
<accession>A0ABN9E4W1</accession>
<dbReference type="Proteomes" id="UP001162483">
    <property type="component" value="Unassembled WGS sequence"/>
</dbReference>
<reference evidence="1" key="1">
    <citation type="submission" date="2023-05" db="EMBL/GenBank/DDBJ databases">
        <authorList>
            <person name="Stuckert A."/>
        </authorList>
    </citation>
    <scope>NUCLEOTIDE SEQUENCE</scope>
</reference>
<proteinExistence type="predicted"/>